<dbReference type="Gene3D" id="3.90.230.10">
    <property type="entry name" value="Creatinase/methionine aminopeptidase superfamily"/>
    <property type="match status" value="1"/>
</dbReference>
<evidence type="ECO:0000256" key="2">
    <source>
        <dbReference type="ARBA" id="ARBA00022723"/>
    </source>
</evidence>
<comment type="similarity">
    <text evidence="1">Belongs to the peptidase M24B family.</text>
</comment>
<accession>A0A109B8S5</accession>
<evidence type="ECO:0000313" key="8">
    <source>
        <dbReference type="Proteomes" id="UP000059074"/>
    </source>
</evidence>
<dbReference type="GO" id="GO:0005737">
    <property type="term" value="C:cytoplasm"/>
    <property type="evidence" value="ECO:0007669"/>
    <property type="project" value="UniProtKB-ARBA"/>
</dbReference>
<dbReference type="SUPFAM" id="SSF53092">
    <property type="entry name" value="Creatinase/prolidase N-terminal domain"/>
    <property type="match status" value="1"/>
</dbReference>
<reference evidence="7 8" key="1">
    <citation type="submission" date="2015-10" db="EMBL/GenBank/DDBJ databases">
        <title>Transcriptomic analysis of a linuron degrading triple-species bacterial consortium.</title>
        <authorList>
            <person name="Albers P."/>
        </authorList>
    </citation>
    <scope>NUCLEOTIDE SEQUENCE [LARGE SCALE GENOMIC DNA]</scope>
    <source>
        <strain evidence="7 8">WDL6</strain>
    </source>
</reference>
<dbReference type="PATRIC" id="fig|121290.4.peg.723"/>
<keyword evidence="7" id="KW-0645">Protease</keyword>
<dbReference type="RefSeq" id="WP_068464733.1">
    <property type="nucleotide sequence ID" value="NZ_LMTR01000093.1"/>
</dbReference>
<dbReference type="EMBL" id="LMTR01000093">
    <property type="protein sequence ID" value="KWT64279.1"/>
    <property type="molecule type" value="Genomic_DNA"/>
</dbReference>
<evidence type="ECO:0000313" key="7">
    <source>
        <dbReference type="EMBL" id="KWT64279.1"/>
    </source>
</evidence>
<keyword evidence="7" id="KW-0031">Aminopeptidase</keyword>
<dbReference type="Pfam" id="PF01321">
    <property type="entry name" value="Creatinase_N"/>
    <property type="match status" value="1"/>
</dbReference>
<dbReference type="Gene3D" id="3.40.350.10">
    <property type="entry name" value="Creatinase/prolidase N-terminal domain"/>
    <property type="match status" value="2"/>
</dbReference>
<dbReference type="FunFam" id="3.90.230.10:FF:000009">
    <property type="entry name" value="xaa-Pro aminopeptidase 2"/>
    <property type="match status" value="1"/>
</dbReference>
<evidence type="ECO:0000259" key="5">
    <source>
        <dbReference type="Pfam" id="PF01321"/>
    </source>
</evidence>
<dbReference type="Pfam" id="PF00557">
    <property type="entry name" value="Peptidase_M24"/>
    <property type="match status" value="1"/>
</dbReference>
<dbReference type="AlphaFoldDB" id="A0A109B8S5"/>
<dbReference type="EC" id="3.4.11.9" evidence="7"/>
<proteinExistence type="inferred from homology"/>
<dbReference type="GO" id="GO:0046872">
    <property type="term" value="F:metal ion binding"/>
    <property type="evidence" value="ECO:0007669"/>
    <property type="project" value="UniProtKB-KW"/>
</dbReference>
<keyword evidence="2" id="KW-0479">Metal-binding</keyword>
<dbReference type="InterPro" id="IPR029149">
    <property type="entry name" value="Creatin/AminoP/Spt16_N"/>
</dbReference>
<evidence type="ECO:0000256" key="3">
    <source>
        <dbReference type="ARBA" id="ARBA00022801"/>
    </source>
</evidence>
<sequence length="605" mass="65993">MFQSFESQSERGAAAERIKELRRHLAAAKLDAFLVPRADEHQGEYVPASSARLGWLTGFSGSAGLAIIAKKSAVLFTDGRYTVQAKAEVDPDIMSVSLLPRGRIGEWLLENLPKGARVGFDPRLHTVSEIERLEAVLQPRAIKMVPTPRNPVDRVWGSERPAPPSDPIFLHPMKFAGRSAADKIADIQKALKAANQDAVVLTLSDSVAWAFNIRGSDIPHTPAPLAFAIVPATGKPELFIADAKVPDAVRKQLETFARVSTPDALADRLKALRTSGKKVRLDPNAASYWFAKSLGGVRRIARGSDPVVALKAIKNTTEIKGARAAHVRDGVAVTRFLAWLDGAVQSGTVDEIEAVRRLEGFRRDTSQLREISFDTISGSGANGAIVHYRVNEATNRNLKAGELFLIDSGAQYADGTTDITRTVAIGKPSAEMRERFTLVLKGHIDIATARFPKGTRGIDLDPFARRALWQAGLDYDHGTGHGIGSYLSVHEGPQSISRAGMAVLEPGMIISNEPGYYKEGAYGIRIENLVLVTPLEKPAGGDREMMSFETITLAPIDRRLIAKEMLTAEQIEWLNAYHARVFTELAPLIDDTKERAWLKQATAPI</sequence>
<keyword evidence="3 7" id="KW-0378">Hydrolase</keyword>
<dbReference type="InterPro" id="IPR036005">
    <property type="entry name" value="Creatinase/aminopeptidase-like"/>
</dbReference>
<keyword evidence="8" id="KW-1185">Reference proteome</keyword>
<dbReference type="Proteomes" id="UP000059074">
    <property type="component" value="Unassembled WGS sequence"/>
</dbReference>
<evidence type="ECO:0000259" key="4">
    <source>
        <dbReference type="Pfam" id="PF00557"/>
    </source>
</evidence>
<dbReference type="InterPro" id="IPR000994">
    <property type="entry name" value="Pept_M24"/>
</dbReference>
<feature type="domain" description="Peptidase M24 C-terminal" evidence="6">
    <location>
        <begin position="544"/>
        <end position="605"/>
    </location>
</feature>
<dbReference type="Pfam" id="PF16189">
    <property type="entry name" value="Creatinase_N_2"/>
    <property type="match status" value="1"/>
</dbReference>
<dbReference type="CDD" id="cd01085">
    <property type="entry name" value="APP"/>
    <property type="match status" value="1"/>
</dbReference>
<protein>
    <submittedName>
        <fullName evidence="7">Xaa-Pro aminopeptidase</fullName>
        <ecNumber evidence="7">3.4.11.9</ecNumber>
    </submittedName>
</protein>
<dbReference type="InterPro" id="IPR050422">
    <property type="entry name" value="X-Pro_aminopeptidase_P"/>
</dbReference>
<gene>
    <name evidence="7" type="ORF">APY04_3291</name>
</gene>
<name>A0A109B8S5_HYPSL</name>
<feature type="domain" description="Creatinase N-terminal" evidence="5">
    <location>
        <begin position="17"/>
        <end position="146"/>
    </location>
</feature>
<feature type="domain" description="Peptidase M24" evidence="4">
    <location>
        <begin position="322"/>
        <end position="533"/>
    </location>
</feature>
<dbReference type="InterPro" id="IPR033740">
    <property type="entry name" value="Pept_M24B"/>
</dbReference>
<dbReference type="PANTHER" id="PTHR43763">
    <property type="entry name" value="XAA-PRO AMINOPEPTIDASE 1"/>
    <property type="match status" value="1"/>
</dbReference>
<dbReference type="SUPFAM" id="SSF55920">
    <property type="entry name" value="Creatinase/aminopeptidase"/>
    <property type="match status" value="1"/>
</dbReference>
<evidence type="ECO:0000256" key="1">
    <source>
        <dbReference type="ARBA" id="ARBA00008766"/>
    </source>
</evidence>
<dbReference type="Pfam" id="PF16188">
    <property type="entry name" value="Peptidase_M24_C"/>
    <property type="match status" value="1"/>
</dbReference>
<organism evidence="7 8">
    <name type="scientific">Hyphomicrobium sulfonivorans</name>
    <dbReference type="NCBI Taxonomy" id="121290"/>
    <lineage>
        <taxon>Bacteria</taxon>
        <taxon>Pseudomonadati</taxon>
        <taxon>Pseudomonadota</taxon>
        <taxon>Alphaproteobacteria</taxon>
        <taxon>Hyphomicrobiales</taxon>
        <taxon>Hyphomicrobiaceae</taxon>
        <taxon>Hyphomicrobium</taxon>
    </lineage>
</organism>
<dbReference type="InterPro" id="IPR000587">
    <property type="entry name" value="Creatinase_N"/>
</dbReference>
<dbReference type="InterPro" id="IPR032416">
    <property type="entry name" value="Peptidase_M24_C"/>
</dbReference>
<dbReference type="PANTHER" id="PTHR43763:SF6">
    <property type="entry name" value="XAA-PRO AMINOPEPTIDASE 1"/>
    <property type="match status" value="1"/>
</dbReference>
<comment type="caution">
    <text evidence="7">The sequence shown here is derived from an EMBL/GenBank/DDBJ whole genome shotgun (WGS) entry which is preliminary data.</text>
</comment>
<evidence type="ECO:0000259" key="6">
    <source>
        <dbReference type="Pfam" id="PF16188"/>
    </source>
</evidence>
<dbReference type="OrthoDB" id="9806388at2"/>
<dbReference type="STRING" id="121290.APY04_3291"/>
<dbReference type="GO" id="GO:0070006">
    <property type="term" value="F:metalloaminopeptidase activity"/>
    <property type="evidence" value="ECO:0007669"/>
    <property type="project" value="InterPro"/>
</dbReference>